<feature type="transmembrane region" description="Helical" evidence="2">
    <location>
        <begin position="83"/>
        <end position="103"/>
    </location>
</feature>
<keyword evidence="2" id="KW-0472">Membrane</keyword>
<feature type="transmembrane region" description="Helical" evidence="2">
    <location>
        <begin position="48"/>
        <end position="71"/>
    </location>
</feature>
<feature type="region of interest" description="Disordered" evidence="1">
    <location>
        <begin position="371"/>
        <end position="391"/>
    </location>
</feature>
<keyword evidence="2" id="KW-0812">Transmembrane</keyword>
<evidence type="ECO:0000313" key="4">
    <source>
        <dbReference type="Proteomes" id="UP000479938"/>
    </source>
</evidence>
<evidence type="ECO:0000256" key="2">
    <source>
        <dbReference type="SAM" id="Phobius"/>
    </source>
</evidence>
<feature type="transmembrane region" description="Helical" evidence="2">
    <location>
        <begin position="115"/>
        <end position="131"/>
    </location>
</feature>
<name>A0A6J4GP53_9FLAO</name>
<accession>A0A6J4GP53</accession>
<dbReference type="EMBL" id="CADCSU010000104">
    <property type="protein sequence ID" value="CAA9199892.1"/>
    <property type="molecule type" value="Genomic_DNA"/>
</dbReference>
<sequence length="391" mass="43511">MIVYDKNLLNNLALVEEAKTLESAGFISKEQKNLIKKELPAFKRQSNLLVRLGFFLLGAFLYLSVCGVISLMGLTSSGSEHTFFNVCCFIFAAIGFAGAEFLAVQKYYGHGLDDAFILGAILNIGFAIAIITEGYELQIALFVAIASFFMYRRYLHLLSLLVFCIAVTAILFFGMFEFGDIAKTILPFVALLVSAIFYFLTKRMINNLKDIYFYNGLLLANSFCLVLFYLSCNYLVVRELSVEFLGNEVLPGQDIPFAYFFYAFTFIVPAVYLVQALKTKDRIMLWISFLAIAFSFYTIRFYYSVLPIEVALTLGGLVMFAIAYFAIRKLKDKESGLTFKPDRINNSNAILNAEALIVASTFGMKPEVKGPDSPMDFGGGGFSGGGSEGTF</sequence>
<keyword evidence="4" id="KW-1185">Reference proteome</keyword>
<feature type="compositionally biased region" description="Gly residues" evidence="1">
    <location>
        <begin position="377"/>
        <end position="391"/>
    </location>
</feature>
<evidence type="ECO:0008006" key="5">
    <source>
        <dbReference type="Google" id="ProtNLM"/>
    </source>
</evidence>
<feature type="transmembrane region" description="Helical" evidence="2">
    <location>
        <begin position="181"/>
        <end position="200"/>
    </location>
</feature>
<feature type="transmembrane region" description="Helical" evidence="2">
    <location>
        <begin position="257"/>
        <end position="274"/>
    </location>
</feature>
<feature type="transmembrane region" description="Helical" evidence="2">
    <location>
        <begin position="212"/>
        <end position="237"/>
    </location>
</feature>
<reference evidence="3 4" key="1">
    <citation type="submission" date="2020-02" db="EMBL/GenBank/DDBJ databases">
        <authorList>
            <person name="Criscuolo A."/>
        </authorList>
    </citation>
    <scope>NUCLEOTIDE SEQUENCE [LARGE SCALE GENOMIC DNA]</scope>
    <source>
        <strain evidence="3">CIP105534</strain>
    </source>
</reference>
<dbReference type="RefSeq" id="WP_173971394.1">
    <property type="nucleotide sequence ID" value="NZ_CADCSU010000104.1"/>
</dbReference>
<dbReference type="Proteomes" id="UP000479938">
    <property type="component" value="Unassembled WGS sequence"/>
</dbReference>
<evidence type="ECO:0000256" key="1">
    <source>
        <dbReference type="SAM" id="MobiDB-lite"/>
    </source>
</evidence>
<feature type="transmembrane region" description="Helical" evidence="2">
    <location>
        <begin position="308"/>
        <end position="327"/>
    </location>
</feature>
<organism evidence="3 4">
    <name type="scientific">Flavobacterium bizetiae</name>
    <dbReference type="NCBI Taxonomy" id="2704140"/>
    <lineage>
        <taxon>Bacteria</taxon>
        <taxon>Pseudomonadati</taxon>
        <taxon>Bacteroidota</taxon>
        <taxon>Flavobacteriia</taxon>
        <taxon>Flavobacteriales</taxon>
        <taxon>Flavobacteriaceae</taxon>
        <taxon>Flavobacterium</taxon>
    </lineage>
</organism>
<keyword evidence="2" id="KW-1133">Transmembrane helix</keyword>
<protein>
    <recommendedName>
        <fullName evidence="5">DUF2157 domain-containing protein</fullName>
    </recommendedName>
</protein>
<feature type="transmembrane region" description="Helical" evidence="2">
    <location>
        <begin position="283"/>
        <end position="302"/>
    </location>
</feature>
<gene>
    <name evidence="3" type="ORF">FLA105534_02838</name>
</gene>
<dbReference type="AlphaFoldDB" id="A0A6J4GP53"/>
<evidence type="ECO:0000313" key="3">
    <source>
        <dbReference type="EMBL" id="CAA9199892.1"/>
    </source>
</evidence>
<proteinExistence type="predicted"/>
<feature type="transmembrane region" description="Helical" evidence="2">
    <location>
        <begin position="157"/>
        <end position="175"/>
    </location>
</feature>